<feature type="transmembrane region" description="Helical" evidence="1">
    <location>
        <begin position="70"/>
        <end position="89"/>
    </location>
</feature>
<feature type="transmembrane region" description="Helical" evidence="1">
    <location>
        <begin position="45"/>
        <end position="64"/>
    </location>
</feature>
<evidence type="ECO:0000313" key="2">
    <source>
        <dbReference type="EMBL" id="SFC21129.1"/>
    </source>
</evidence>
<evidence type="ECO:0000256" key="1">
    <source>
        <dbReference type="SAM" id="Phobius"/>
    </source>
</evidence>
<accession>A0A1I1HAG0</accession>
<dbReference type="OrthoDB" id="10019464at2"/>
<feature type="transmembrane region" description="Helical" evidence="1">
    <location>
        <begin position="6"/>
        <end position="24"/>
    </location>
</feature>
<name>A0A1I1HAG0_9CLOT</name>
<dbReference type="EMBL" id="FOMG01000001">
    <property type="protein sequence ID" value="SFC21129.1"/>
    <property type="molecule type" value="Genomic_DNA"/>
</dbReference>
<gene>
    <name evidence="2" type="ORF">SAMN05421842_101245</name>
</gene>
<sequence length="174" mass="20793">MKLYFLAPIFCISCCILIVSIELINFRKNFYSKGNKSIIKYKKGVFHFIYQVLLFIFVFFNLNTSTKQDLILYILLLITIVIIMPFEYLNNRICLYEQGIFLPVGKLRLVKSVPYNEIETFEFLEYEKGKFILTIKPLNYKKETYRIKLGTKEKITSFIKAINPEYKFSYVKEY</sequence>
<organism evidence="2 3">
    <name type="scientific">Clostridium uliginosum</name>
    <dbReference type="NCBI Taxonomy" id="119641"/>
    <lineage>
        <taxon>Bacteria</taxon>
        <taxon>Bacillati</taxon>
        <taxon>Bacillota</taxon>
        <taxon>Clostridia</taxon>
        <taxon>Eubacteriales</taxon>
        <taxon>Clostridiaceae</taxon>
        <taxon>Clostridium</taxon>
    </lineage>
</organism>
<evidence type="ECO:0008006" key="4">
    <source>
        <dbReference type="Google" id="ProtNLM"/>
    </source>
</evidence>
<keyword evidence="1" id="KW-0812">Transmembrane</keyword>
<dbReference type="Proteomes" id="UP000199263">
    <property type="component" value="Unassembled WGS sequence"/>
</dbReference>
<keyword evidence="3" id="KW-1185">Reference proteome</keyword>
<protein>
    <recommendedName>
        <fullName evidence="4">DUF5673 domain-containing protein</fullName>
    </recommendedName>
</protein>
<keyword evidence="1" id="KW-0472">Membrane</keyword>
<dbReference type="RefSeq" id="WP_090087995.1">
    <property type="nucleotide sequence ID" value="NZ_FOMG01000001.1"/>
</dbReference>
<reference evidence="2 3" key="1">
    <citation type="submission" date="2016-10" db="EMBL/GenBank/DDBJ databases">
        <authorList>
            <person name="de Groot N.N."/>
        </authorList>
    </citation>
    <scope>NUCLEOTIDE SEQUENCE [LARGE SCALE GENOMIC DNA]</scope>
    <source>
        <strain evidence="2 3">DSM 12992</strain>
    </source>
</reference>
<evidence type="ECO:0000313" key="3">
    <source>
        <dbReference type="Proteomes" id="UP000199263"/>
    </source>
</evidence>
<keyword evidence="1" id="KW-1133">Transmembrane helix</keyword>
<dbReference type="AlphaFoldDB" id="A0A1I1HAG0"/>
<proteinExistence type="predicted"/>